<keyword evidence="1" id="KW-1133">Transmembrane helix</keyword>
<keyword evidence="1" id="KW-0472">Membrane</keyword>
<evidence type="ECO:0000313" key="2">
    <source>
        <dbReference type="EMBL" id="MDP4536107.1"/>
    </source>
</evidence>
<dbReference type="InterPro" id="IPR021529">
    <property type="entry name" value="DUF2798"/>
</dbReference>
<evidence type="ECO:0000256" key="1">
    <source>
        <dbReference type="SAM" id="Phobius"/>
    </source>
</evidence>
<name>A0ABT9GYH0_9GAMM</name>
<reference evidence="2 3" key="1">
    <citation type="submission" date="2023-08" db="EMBL/GenBank/DDBJ databases">
        <authorList>
            <person name="Joshi A."/>
            <person name="Thite S."/>
        </authorList>
    </citation>
    <scope>NUCLEOTIDE SEQUENCE [LARGE SCALE GENOMIC DNA]</scope>
    <source>
        <strain evidence="2 3">AC40</strain>
    </source>
</reference>
<dbReference type="Proteomes" id="UP001231616">
    <property type="component" value="Unassembled WGS sequence"/>
</dbReference>
<comment type="caution">
    <text evidence="2">The sequence shown here is derived from an EMBL/GenBank/DDBJ whole genome shotgun (WGS) entry which is preliminary data.</text>
</comment>
<feature type="transmembrane region" description="Helical" evidence="1">
    <location>
        <begin position="9"/>
        <end position="35"/>
    </location>
</feature>
<organism evidence="2 3">
    <name type="scientific">Alkalimonas collagenimarina</name>
    <dbReference type="NCBI Taxonomy" id="400390"/>
    <lineage>
        <taxon>Bacteria</taxon>
        <taxon>Pseudomonadati</taxon>
        <taxon>Pseudomonadota</taxon>
        <taxon>Gammaproteobacteria</taxon>
        <taxon>Alkalimonas</taxon>
    </lineage>
</organism>
<feature type="transmembrane region" description="Helical" evidence="1">
    <location>
        <begin position="41"/>
        <end position="63"/>
    </location>
</feature>
<protein>
    <submittedName>
        <fullName evidence="2">DUF2798 domain-containing protein</fullName>
    </submittedName>
</protein>
<dbReference type="Pfam" id="PF11391">
    <property type="entry name" value="DUF2798"/>
    <property type="match status" value="1"/>
</dbReference>
<gene>
    <name evidence="2" type="ORF">Q3O60_07905</name>
</gene>
<accession>A0ABT9GYH0</accession>
<proteinExistence type="predicted"/>
<dbReference type="EMBL" id="JAUZVZ010000009">
    <property type="protein sequence ID" value="MDP4536107.1"/>
    <property type="molecule type" value="Genomic_DNA"/>
</dbReference>
<sequence length="75" mass="8298">MFPAKLQPLVFAFIMSGFMAFLMSGILTLLNLGWFSGFLSAWLQAYVVAHACAFPLVLVFAPLSRKLTTKLVKTN</sequence>
<keyword evidence="1" id="KW-0812">Transmembrane</keyword>
<keyword evidence="3" id="KW-1185">Reference proteome</keyword>
<evidence type="ECO:0000313" key="3">
    <source>
        <dbReference type="Proteomes" id="UP001231616"/>
    </source>
</evidence>
<dbReference type="RefSeq" id="WP_305893373.1">
    <property type="nucleotide sequence ID" value="NZ_JAUZVZ010000009.1"/>
</dbReference>